<proteinExistence type="predicted"/>
<gene>
    <name evidence="2" type="ORF">AXF42_Ash005964</name>
</gene>
<protein>
    <recommendedName>
        <fullName evidence="1">DUF8040 domain-containing protein</fullName>
    </recommendedName>
</protein>
<dbReference type="Proteomes" id="UP000236161">
    <property type="component" value="Unassembled WGS sequence"/>
</dbReference>
<evidence type="ECO:0000313" key="3">
    <source>
        <dbReference type="Proteomes" id="UP000236161"/>
    </source>
</evidence>
<accession>A0A2I0AZU9</accession>
<dbReference type="Pfam" id="PF26138">
    <property type="entry name" value="DUF8040"/>
    <property type="match status" value="1"/>
</dbReference>
<keyword evidence="3" id="KW-1185">Reference proteome</keyword>
<evidence type="ECO:0000259" key="1">
    <source>
        <dbReference type="Pfam" id="PF26138"/>
    </source>
</evidence>
<dbReference type="PANTHER" id="PTHR22930">
    <property type="match status" value="1"/>
</dbReference>
<organism evidence="2 3">
    <name type="scientific">Apostasia shenzhenica</name>
    <dbReference type="NCBI Taxonomy" id="1088818"/>
    <lineage>
        <taxon>Eukaryota</taxon>
        <taxon>Viridiplantae</taxon>
        <taxon>Streptophyta</taxon>
        <taxon>Embryophyta</taxon>
        <taxon>Tracheophyta</taxon>
        <taxon>Spermatophyta</taxon>
        <taxon>Magnoliopsida</taxon>
        <taxon>Liliopsida</taxon>
        <taxon>Asparagales</taxon>
        <taxon>Orchidaceae</taxon>
        <taxon>Apostasioideae</taxon>
        <taxon>Apostasia</taxon>
    </lineage>
</organism>
<reference evidence="2 3" key="1">
    <citation type="journal article" date="2017" name="Nature">
        <title>The Apostasia genome and the evolution of orchids.</title>
        <authorList>
            <person name="Zhang G.Q."/>
            <person name="Liu K.W."/>
            <person name="Li Z."/>
            <person name="Lohaus R."/>
            <person name="Hsiao Y.Y."/>
            <person name="Niu S.C."/>
            <person name="Wang J.Y."/>
            <person name="Lin Y.C."/>
            <person name="Xu Q."/>
            <person name="Chen L.J."/>
            <person name="Yoshida K."/>
            <person name="Fujiwara S."/>
            <person name="Wang Z.W."/>
            <person name="Zhang Y.Q."/>
            <person name="Mitsuda N."/>
            <person name="Wang M."/>
            <person name="Liu G.H."/>
            <person name="Pecoraro L."/>
            <person name="Huang H.X."/>
            <person name="Xiao X.J."/>
            <person name="Lin M."/>
            <person name="Wu X.Y."/>
            <person name="Wu W.L."/>
            <person name="Chen Y.Y."/>
            <person name="Chang S.B."/>
            <person name="Sakamoto S."/>
            <person name="Ohme-Takagi M."/>
            <person name="Yagi M."/>
            <person name="Zeng S.J."/>
            <person name="Shen C.Y."/>
            <person name="Yeh C.M."/>
            <person name="Luo Y.B."/>
            <person name="Tsai W.C."/>
            <person name="Van de Peer Y."/>
            <person name="Liu Z.J."/>
        </authorList>
    </citation>
    <scope>NUCLEOTIDE SEQUENCE [LARGE SCALE GENOMIC DNA]</scope>
    <source>
        <strain evidence="3">cv. Shenzhen</strain>
        <tissue evidence="2">Stem</tissue>
    </source>
</reference>
<dbReference type="PANTHER" id="PTHR22930:SF221">
    <property type="entry name" value="NUCLEASE HARBI1"/>
    <property type="match status" value="1"/>
</dbReference>
<dbReference type="AlphaFoldDB" id="A0A2I0AZU9"/>
<dbReference type="STRING" id="1088818.A0A2I0AZU9"/>
<evidence type="ECO:0000313" key="2">
    <source>
        <dbReference type="EMBL" id="PKA61068.1"/>
    </source>
</evidence>
<dbReference type="InterPro" id="IPR045249">
    <property type="entry name" value="HARBI1-like"/>
</dbReference>
<dbReference type="EMBL" id="KZ451932">
    <property type="protein sequence ID" value="PKA61068.1"/>
    <property type="molecule type" value="Genomic_DNA"/>
</dbReference>
<sequence>MELLEGNNIRFFNEFRMPKVVFYDICHDLSDKYSLVLSRDMCVEEVLAMTLKILGHRDSNRSVAERFQHSGETVSRYFKQCLKALIRMSLDIIRPIDPTFASISKEISSDDRYMPYFKVNFNLLFSLFFKFYF</sequence>
<dbReference type="OrthoDB" id="784298at2759"/>
<dbReference type="InterPro" id="IPR058353">
    <property type="entry name" value="DUF8040"/>
</dbReference>
<feature type="domain" description="DUF8040" evidence="1">
    <location>
        <begin position="2"/>
        <end position="86"/>
    </location>
</feature>
<name>A0A2I0AZU9_9ASPA</name>